<keyword evidence="2" id="KW-1185">Reference proteome</keyword>
<dbReference type="Proteomes" id="UP000193922">
    <property type="component" value="Unassembled WGS sequence"/>
</dbReference>
<name>A0A1Y1W6T1_9FUNG</name>
<dbReference type="AlphaFoldDB" id="A0A1Y1W6T1"/>
<dbReference type="EMBL" id="MCFD01000008">
    <property type="protein sequence ID" value="ORX69085.1"/>
    <property type="molecule type" value="Genomic_DNA"/>
</dbReference>
<comment type="caution">
    <text evidence="1">The sequence shown here is derived from an EMBL/GenBank/DDBJ whole genome shotgun (WGS) entry which is preliminary data.</text>
</comment>
<protein>
    <submittedName>
        <fullName evidence="1">Uncharacterized protein</fullName>
    </submittedName>
</protein>
<organism evidence="1 2">
    <name type="scientific">Linderina pennispora</name>
    <dbReference type="NCBI Taxonomy" id="61395"/>
    <lineage>
        <taxon>Eukaryota</taxon>
        <taxon>Fungi</taxon>
        <taxon>Fungi incertae sedis</taxon>
        <taxon>Zoopagomycota</taxon>
        <taxon>Kickxellomycotina</taxon>
        <taxon>Kickxellomycetes</taxon>
        <taxon>Kickxellales</taxon>
        <taxon>Kickxellaceae</taxon>
        <taxon>Linderina</taxon>
    </lineage>
</organism>
<dbReference type="RefSeq" id="XP_040742817.1">
    <property type="nucleotide sequence ID" value="XM_040883787.1"/>
</dbReference>
<proteinExistence type="predicted"/>
<dbReference type="GeneID" id="63800435"/>
<accession>A0A1Y1W6T1</accession>
<gene>
    <name evidence="1" type="ORF">DL89DRAFT_170974</name>
</gene>
<evidence type="ECO:0000313" key="1">
    <source>
        <dbReference type="EMBL" id="ORX69085.1"/>
    </source>
</evidence>
<sequence length="89" mass="10179">MELPVEARIRSAVFLILFRFEHGLRACRLFLDPFFFKPDAFCAGPDSRCPKFLNRYPFCCTHNTRDSPCVQVYDCFFGLAKGGADSAEM</sequence>
<reference evidence="1 2" key="1">
    <citation type="submission" date="2016-07" db="EMBL/GenBank/DDBJ databases">
        <title>Pervasive Adenine N6-methylation of Active Genes in Fungi.</title>
        <authorList>
            <consortium name="DOE Joint Genome Institute"/>
            <person name="Mondo S.J."/>
            <person name="Dannebaum R.O."/>
            <person name="Kuo R.C."/>
            <person name="Labutti K."/>
            <person name="Haridas S."/>
            <person name="Kuo A."/>
            <person name="Salamov A."/>
            <person name="Ahrendt S.R."/>
            <person name="Lipzen A."/>
            <person name="Sullivan W."/>
            <person name="Andreopoulos W.B."/>
            <person name="Clum A."/>
            <person name="Lindquist E."/>
            <person name="Daum C."/>
            <person name="Ramamoorthy G.K."/>
            <person name="Gryganskyi A."/>
            <person name="Culley D."/>
            <person name="Magnuson J.K."/>
            <person name="James T.Y."/>
            <person name="O'Malley M.A."/>
            <person name="Stajich J.E."/>
            <person name="Spatafora J.W."/>
            <person name="Visel A."/>
            <person name="Grigoriev I.V."/>
        </authorList>
    </citation>
    <scope>NUCLEOTIDE SEQUENCE [LARGE SCALE GENOMIC DNA]</scope>
    <source>
        <strain evidence="1 2">ATCC 12442</strain>
    </source>
</reference>
<evidence type="ECO:0000313" key="2">
    <source>
        <dbReference type="Proteomes" id="UP000193922"/>
    </source>
</evidence>